<dbReference type="EMBL" id="JAPUFD010000003">
    <property type="protein sequence ID" value="MDI1486331.1"/>
    <property type="molecule type" value="Genomic_DNA"/>
</dbReference>
<gene>
    <name evidence="2" type="ORF">OHK93_005558</name>
</gene>
<accession>A0AA43TPA2</accession>
<name>A0AA43TPA2_9LECA</name>
<evidence type="ECO:0000313" key="3">
    <source>
        <dbReference type="Proteomes" id="UP001161017"/>
    </source>
</evidence>
<dbReference type="AlphaFoldDB" id="A0AA43TPA2"/>
<feature type="region of interest" description="Disordered" evidence="1">
    <location>
        <begin position="170"/>
        <end position="199"/>
    </location>
</feature>
<feature type="region of interest" description="Disordered" evidence="1">
    <location>
        <begin position="278"/>
        <end position="305"/>
    </location>
</feature>
<keyword evidence="3" id="KW-1185">Reference proteome</keyword>
<organism evidence="2 3">
    <name type="scientific">Ramalina farinacea</name>
    <dbReference type="NCBI Taxonomy" id="258253"/>
    <lineage>
        <taxon>Eukaryota</taxon>
        <taxon>Fungi</taxon>
        <taxon>Dikarya</taxon>
        <taxon>Ascomycota</taxon>
        <taxon>Pezizomycotina</taxon>
        <taxon>Lecanoromycetes</taxon>
        <taxon>OSLEUM clade</taxon>
        <taxon>Lecanoromycetidae</taxon>
        <taxon>Lecanorales</taxon>
        <taxon>Lecanorineae</taxon>
        <taxon>Ramalinaceae</taxon>
        <taxon>Ramalina</taxon>
    </lineage>
</organism>
<proteinExistence type="predicted"/>
<protein>
    <submittedName>
        <fullName evidence="2">Uncharacterized protein</fullName>
    </submittedName>
</protein>
<reference evidence="2" key="1">
    <citation type="journal article" date="2023" name="Genome Biol. Evol.">
        <title>First Whole Genome Sequence and Flow Cytometry Genome Size Data for the Lichen-Forming Fungus Ramalina farinacea (Ascomycota).</title>
        <authorList>
            <person name="Llewellyn T."/>
            <person name="Mian S."/>
            <person name="Hill R."/>
            <person name="Leitch I.J."/>
            <person name="Gaya E."/>
        </authorList>
    </citation>
    <scope>NUCLEOTIDE SEQUENCE</scope>
    <source>
        <strain evidence="2">LIQ254RAFAR</strain>
    </source>
</reference>
<dbReference type="Proteomes" id="UP001161017">
    <property type="component" value="Unassembled WGS sequence"/>
</dbReference>
<feature type="compositionally biased region" description="Basic and acidic residues" evidence="1">
    <location>
        <begin position="278"/>
        <end position="290"/>
    </location>
</feature>
<evidence type="ECO:0000256" key="1">
    <source>
        <dbReference type="SAM" id="MobiDB-lite"/>
    </source>
</evidence>
<comment type="caution">
    <text evidence="2">The sequence shown here is derived from an EMBL/GenBank/DDBJ whole genome shotgun (WGS) entry which is preliminary data.</text>
</comment>
<feature type="compositionally biased region" description="Polar residues" evidence="1">
    <location>
        <begin position="189"/>
        <end position="199"/>
    </location>
</feature>
<evidence type="ECO:0000313" key="2">
    <source>
        <dbReference type="EMBL" id="MDI1486331.1"/>
    </source>
</evidence>
<sequence length="355" mass="39346">MDALQAFTHLTDNIPQWLTKLDDLVTKCEVQYERFTRITHHGEVKLTRKKKHDSTESLRPRKELKVTKIGQMTDGDSANIPESSMPPLEQSEAGIMANPLVIQQLHRKRRAGSDLSAAPSAHCQYRTKSMVIVYYDADIQAVFEALVKSIASARNNLRKGRTTASFKSRVASITKGPSPTLRSQEESGEGNTLGSRTLVTPNLGRSKKAEQCGLGELACFEDADRHLETAQNLCERAAHQFLRDGDCHDEIDGTRERFISCRDIAVKEMQRLKAQTDVEASEKGLEEDAKTLVGQATPPSSKGQDEQLVQMNMAPSLKQVNFAGAGTIEIDDDSDDDSIHIDISAIRRTVRSTRA</sequence>